<dbReference type="InterPro" id="IPR036396">
    <property type="entry name" value="Cyt_P450_sf"/>
</dbReference>
<dbReference type="GO" id="GO:0005506">
    <property type="term" value="F:iron ion binding"/>
    <property type="evidence" value="ECO:0007669"/>
    <property type="project" value="InterPro"/>
</dbReference>
<proteinExistence type="predicted"/>
<dbReference type="OrthoDB" id="3945418at2759"/>
<dbReference type="SUPFAM" id="SSF48264">
    <property type="entry name" value="Cytochrome P450"/>
    <property type="match status" value="1"/>
</dbReference>
<protein>
    <submittedName>
        <fullName evidence="1">Uncharacterized protein</fullName>
    </submittedName>
</protein>
<gene>
    <name evidence="1" type="ORF">BCON_0935g00020</name>
</gene>
<dbReference type="GO" id="GO:0020037">
    <property type="term" value="F:heme binding"/>
    <property type="evidence" value="ECO:0007669"/>
    <property type="project" value="InterPro"/>
</dbReference>
<comment type="caution">
    <text evidence="1">The sequence shown here is derived from an EMBL/GenBank/DDBJ whole genome shotgun (WGS) entry which is preliminary data.</text>
</comment>
<dbReference type="Gene3D" id="1.10.630.10">
    <property type="entry name" value="Cytochrome P450"/>
    <property type="match status" value="1"/>
</dbReference>
<organism evidence="1 2">
    <name type="scientific">Botryotinia convoluta</name>
    <dbReference type="NCBI Taxonomy" id="54673"/>
    <lineage>
        <taxon>Eukaryota</taxon>
        <taxon>Fungi</taxon>
        <taxon>Dikarya</taxon>
        <taxon>Ascomycota</taxon>
        <taxon>Pezizomycotina</taxon>
        <taxon>Leotiomycetes</taxon>
        <taxon>Helotiales</taxon>
        <taxon>Sclerotiniaceae</taxon>
        <taxon>Botryotinia</taxon>
    </lineage>
</organism>
<dbReference type="Proteomes" id="UP000297527">
    <property type="component" value="Unassembled WGS sequence"/>
</dbReference>
<dbReference type="EMBL" id="PQXN01000933">
    <property type="protein sequence ID" value="TGO43763.1"/>
    <property type="molecule type" value="Genomic_DNA"/>
</dbReference>
<name>A0A4Z1HF69_9HELO</name>
<accession>A0A4Z1HF69</accession>
<dbReference type="AlphaFoldDB" id="A0A4Z1HF69"/>
<evidence type="ECO:0000313" key="2">
    <source>
        <dbReference type="Proteomes" id="UP000297527"/>
    </source>
</evidence>
<dbReference type="GO" id="GO:0016705">
    <property type="term" value="F:oxidoreductase activity, acting on paired donors, with incorporation or reduction of molecular oxygen"/>
    <property type="evidence" value="ECO:0007669"/>
    <property type="project" value="InterPro"/>
</dbReference>
<evidence type="ECO:0000313" key="1">
    <source>
        <dbReference type="EMBL" id="TGO43763.1"/>
    </source>
</evidence>
<reference evidence="1 2" key="1">
    <citation type="submission" date="2017-12" db="EMBL/GenBank/DDBJ databases">
        <title>Comparative genomics of Botrytis spp.</title>
        <authorList>
            <person name="Valero-Jimenez C.A."/>
            <person name="Tapia P."/>
            <person name="Veloso J."/>
            <person name="Silva-Moreno E."/>
            <person name="Staats M."/>
            <person name="Valdes J.H."/>
            <person name="Van Kan J.A.L."/>
        </authorList>
    </citation>
    <scope>NUCLEOTIDE SEQUENCE [LARGE SCALE GENOMIC DNA]</scope>
    <source>
        <strain evidence="1 2">MUCL11595</strain>
    </source>
</reference>
<dbReference type="GO" id="GO:0004497">
    <property type="term" value="F:monooxygenase activity"/>
    <property type="evidence" value="ECO:0007669"/>
    <property type="project" value="InterPro"/>
</dbReference>
<sequence>MCKVGDRTPKAVVATMSKELAALRLFSLIHEAKANNEAYKKAEKRELLVIFDGVKAVLDNKQVAVEAMEILIADSEITAFTGLMEALAKALWDPDAMLGLVQLESIPYQSAFVHEALRVAMPVISRLPCIVPGEGYNGLVVDGKAVSPGTIVGMSAYTMHRSEDIRAQGVRLVIKGARVARVGAAASSILVTNTIKVAIEFVHDA</sequence>
<keyword evidence="2" id="KW-1185">Reference proteome</keyword>